<name>A0A8S1NN68_9CILI</name>
<sequence>MNYLICKSLSALILAMKKKKQLDFKKIRLAHIQTNIVMKVYVTLIRIIQIIVFDLLQQANISSIDTNIKRKSKQFKEIQNELIICFAENFKRLDQNKKILESMKQKLQNKEYLLFKSYINIKKKIKNKSIIMKSRMNKKYKNLLKKSQEQNIENQLSQSQSISDQIQISNKMFQKLVVIQKDQSLISFRLKNQP</sequence>
<comment type="caution">
    <text evidence="2">The sequence shown here is derived from an EMBL/GenBank/DDBJ whole genome shotgun (WGS) entry which is preliminary data.</text>
</comment>
<dbReference type="EMBL" id="CAJJDN010000061">
    <property type="protein sequence ID" value="CAD8093510.1"/>
    <property type="molecule type" value="Genomic_DNA"/>
</dbReference>
<evidence type="ECO:0000313" key="2">
    <source>
        <dbReference type="EMBL" id="CAD8093510.1"/>
    </source>
</evidence>
<keyword evidence="3" id="KW-1185">Reference proteome</keyword>
<keyword evidence="1" id="KW-0175">Coiled coil</keyword>
<organism evidence="2 3">
    <name type="scientific">Paramecium sonneborni</name>
    <dbReference type="NCBI Taxonomy" id="65129"/>
    <lineage>
        <taxon>Eukaryota</taxon>
        <taxon>Sar</taxon>
        <taxon>Alveolata</taxon>
        <taxon>Ciliophora</taxon>
        <taxon>Intramacronucleata</taxon>
        <taxon>Oligohymenophorea</taxon>
        <taxon>Peniculida</taxon>
        <taxon>Parameciidae</taxon>
        <taxon>Paramecium</taxon>
    </lineage>
</organism>
<feature type="coiled-coil region" evidence="1">
    <location>
        <begin position="90"/>
        <end position="153"/>
    </location>
</feature>
<accession>A0A8S1NN68</accession>
<dbReference type="AlphaFoldDB" id="A0A8S1NN68"/>
<evidence type="ECO:0000313" key="3">
    <source>
        <dbReference type="Proteomes" id="UP000692954"/>
    </source>
</evidence>
<evidence type="ECO:0000256" key="1">
    <source>
        <dbReference type="SAM" id="Coils"/>
    </source>
</evidence>
<gene>
    <name evidence="2" type="ORF">PSON_ATCC_30995.1.T0610005</name>
</gene>
<protein>
    <submittedName>
        <fullName evidence="2">Uncharacterized protein</fullName>
    </submittedName>
</protein>
<proteinExistence type="predicted"/>
<reference evidence="2" key="1">
    <citation type="submission" date="2021-01" db="EMBL/GenBank/DDBJ databases">
        <authorList>
            <consortium name="Genoscope - CEA"/>
            <person name="William W."/>
        </authorList>
    </citation>
    <scope>NUCLEOTIDE SEQUENCE</scope>
</reference>
<dbReference type="Proteomes" id="UP000692954">
    <property type="component" value="Unassembled WGS sequence"/>
</dbReference>